<evidence type="ECO:0000256" key="2">
    <source>
        <dbReference type="ARBA" id="ARBA00022679"/>
    </source>
</evidence>
<dbReference type="Gene3D" id="2.60.40.10">
    <property type="entry name" value="Immunoglobulins"/>
    <property type="match status" value="1"/>
</dbReference>
<dbReference type="CDD" id="cd16913">
    <property type="entry name" value="YkuD_like"/>
    <property type="match status" value="1"/>
</dbReference>
<dbReference type="Gene3D" id="2.40.440.10">
    <property type="entry name" value="L,D-transpeptidase catalytic domain-like"/>
    <property type="match status" value="1"/>
</dbReference>
<dbReference type="AlphaFoldDB" id="A0A6J7F1T0"/>
<keyword evidence="6" id="KW-0961">Cell wall biogenesis/degradation</keyword>
<keyword evidence="4" id="KW-0573">Peptidoglycan synthesis</keyword>
<evidence type="ECO:0000313" key="10">
    <source>
        <dbReference type="EMBL" id="CAB5035301.1"/>
    </source>
</evidence>
<evidence type="ECO:0000313" key="9">
    <source>
        <dbReference type="EMBL" id="CAB4889567.1"/>
    </source>
</evidence>
<protein>
    <submittedName>
        <fullName evidence="9">Unannotated protein</fullName>
    </submittedName>
</protein>
<dbReference type="Pfam" id="PF17964">
    <property type="entry name" value="Big_10"/>
    <property type="match status" value="1"/>
</dbReference>
<gene>
    <name evidence="9" type="ORF">UFOPK3495_00242</name>
    <name evidence="10" type="ORF">UFOPK4237_00290</name>
</gene>
<evidence type="ECO:0000256" key="6">
    <source>
        <dbReference type="ARBA" id="ARBA00023316"/>
    </source>
</evidence>
<dbReference type="InterPro" id="IPR003961">
    <property type="entry name" value="FN3_dom"/>
</dbReference>
<dbReference type="SMART" id="SM00060">
    <property type="entry name" value="FN3"/>
    <property type="match status" value="1"/>
</dbReference>
<dbReference type="GO" id="GO:0071555">
    <property type="term" value="P:cell wall organization"/>
    <property type="evidence" value="ECO:0007669"/>
    <property type="project" value="UniProtKB-KW"/>
</dbReference>
<evidence type="ECO:0000256" key="4">
    <source>
        <dbReference type="ARBA" id="ARBA00022984"/>
    </source>
</evidence>
<dbReference type="InterPro" id="IPR041280">
    <property type="entry name" value="Big_10"/>
</dbReference>
<dbReference type="InterPro" id="IPR036116">
    <property type="entry name" value="FN3_sf"/>
</dbReference>
<feature type="region of interest" description="Disordered" evidence="7">
    <location>
        <begin position="429"/>
        <end position="456"/>
    </location>
</feature>
<dbReference type="PROSITE" id="PS52029">
    <property type="entry name" value="LD_TPASE"/>
    <property type="match status" value="1"/>
</dbReference>
<organism evidence="9">
    <name type="scientific">freshwater metagenome</name>
    <dbReference type="NCBI Taxonomy" id="449393"/>
    <lineage>
        <taxon>unclassified sequences</taxon>
        <taxon>metagenomes</taxon>
        <taxon>ecological metagenomes</taxon>
    </lineage>
</organism>
<dbReference type="UniPathway" id="UPA00219"/>
<dbReference type="EMBL" id="CAFBPZ010000010">
    <property type="protein sequence ID" value="CAB5035301.1"/>
    <property type="molecule type" value="Genomic_DNA"/>
</dbReference>
<dbReference type="PANTHER" id="PTHR30582">
    <property type="entry name" value="L,D-TRANSPEPTIDASE"/>
    <property type="match status" value="1"/>
</dbReference>
<sequence length="456" mass="47788">MIPPRVGRFSVAAGLCIGLIGIVEPASAQAPYPEPPNIAGVTSVASGSLQIAYVLPTNTFSYPVTDVQVTTNNANTWTSCGTVNGLCTVGGLTNGLRYIVALRSVNSAGPSLPSLSGAGVPKVPTALDTDKTTQLPRSRVTVTAAFDAASNNLGVNAASTRVGVGTLPELKFNRNIPNKAVVERHLTVSATSDATGETKLVPGRWAWQDVKTIIYRPTGWWPGRSTITIASDLDATNLGLSGGATLIGGSTLGTTYTFKTARALVGRVDGKSDVMNVYIDNEKVKSFKISLGGPDWRTRNGVKVINIQKEAAKTYTSQALGLTAPEDQYSLDAKWNTRLTPSGEFMHAAPWATSRLGRYNGSHGCTNMHEADAKWIFDNTIPGDVFIYTNTLGETAQPGNGSGGLWNVPWASWTSKSALGALPIAPVTPAPSVSPIPTPTPSNSATPSSSPSTFSI</sequence>
<feature type="compositionally biased region" description="Pro residues" evidence="7">
    <location>
        <begin position="429"/>
        <end position="440"/>
    </location>
</feature>
<keyword evidence="5" id="KW-0012">Acyltransferase</keyword>
<dbReference type="PANTHER" id="PTHR30582:SF2">
    <property type="entry name" value="L,D-TRANSPEPTIDASE YCIB-RELATED"/>
    <property type="match status" value="1"/>
</dbReference>
<name>A0A6J7F1T0_9ZZZZ</name>
<accession>A0A6J7F1T0</accession>
<dbReference type="GO" id="GO:0016746">
    <property type="term" value="F:acyltransferase activity"/>
    <property type="evidence" value="ECO:0007669"/>
    <property type="project" value="UniProtKB-KW"/>
</dbReference>
<evidence type="ECO:0000256" key="1">
    <source>
        <dbReference type="ARBA" id="ARBA00004752"/>
    </source>
</evidence>
<dbReference type="SUPFAM" id="SSF141523">
    <property type="entry name" value="L,D-transpeptidase catalytic domain-like"/>
    <property type="match status" value="1"/>
</dbReference>
<feature type="compositionally biased region" description="Low complexity" evidence="7">
    <location>
        <begin position="441"/>
        <end position="456"/>
    </location>
</feature>
<dbReference type="SUPFAM" id="SSF49265">
    <property type="entry name" value="Fibronectin type III"/>
    <property type="match status" value="1"/>
</dbReference>
<evidence type="ECO:0000259" key="8">
    <source>
        <dbReference type="PROSITE" id="PS52029"/>
    </source>
</evidence>
<dbReference type="InterPro" id="IPR005490">
    <property type="entry name" value="LD_TPept_cat_dom"/>
</dbReference>
<evidence type="ECO:0000256" key="3">
    <source>
        <dbReference type="ARBA" id="ARBA00022960"/>
    </source>
</evidence>
<feature type="domain" description="L,D-TPase catalytic" evidence="8">
    <location>
        <begin position="264"/>
        <end position="389"/>
    </location>
</feature>
<dbReference type="Gene3D" id="2.60.40.3710">
    <property type="match status" value="1"/>
</dbReference>
<reference evidence="9" key="1">
    <citation type="submission" date="2020-05" db="EMBL/GenBank/DDBJ databases">
        <authorList>
            <person name="Chiriac C."/>
            <person name="Salcher M."/>
            <person name="Ghai R."/>
            <person name="Kavagutti S V."/>
        </authorList>
    </citation>
    <scope>NUCLEOTIDE SEQUENCE</scope>
</reference>
<dbReference type="Pfam" id="PF03734">
    <property type="entry name" value="YkuD"/>
    <property type="match status" value="1"/>
</dbReference>
<proteinExistence type="predicted"/>
<dbReference type="InterPro" id="IPR050979">
    <property type="entry name" value="LD-transpeptidase"/>
</dbReference>
<evidence type="ECO:0000256" key="5">
    <source>
        <dbReference type="ARBA" id="ARBA00023315"/>
    </source>
</evidence>
<dbReference type="InterPro" id="IPR013783">
    <property type="entry name" value="Ig-like_fold"/>
</dbReference>
<evidence type="ECO:0000256" key="7">
    <source>
        <dbReference type="SAM" id="MobiDB-lite"/>
    </source>
</evidence>
<dbReference type="GO" id="GO:0005576">
    <property type="term" value="C:extracellular region"/>
    <property type="evidence" value="ECO:0007669"/>
    <property type="project" value="TreeGrafter"/>
</dbReference>
<dbReference type="GO" id="GO:0018104">
    <property type="term" value="P:peptidoglycan-protein cross-linking"/>
    <property type="evidence" value="ECO:0007669"/>
    <property type="project" value="TreeGrafter"/>
</dbReference>
<comment type="pathway">
    <text evidence="1">Cell wall biogenesis; peptidoglycan biosynthesis.</text>
</comment>
<keyword evidence="2" id="KW-0808">Transferase</keyword>
<keyword evidence="3" id="KW-0133">Cell shape</keyword>
<dbReference type="InterPro" id="IPR038063">
    <property type="entry name" value="Transpep_catalytic_dom"/>
</dbReference>
<dbReference type="GO" id="GO:0008360">
    <property type="term" value="P:regulation of cell shape"/>
    <property type="evidence" value="ECO:0007669"/>
    <property type="project" value="UniProtKB-KW"/>
</dbReference>
<dbReference type="GO" id="GO:0071972">
    <property type="term" value="F:peptidoglycan L,D-transpeptidase activity"/>
    <property type="evidence" value="ECO:0007669"/>
    <property type="project" value="TreeGrafter"/>
</dbReference>
<dbReference type="CDD" id="cd00063">
    <property type="entry name" value="FN3"/>
    <property type="match status" value="1"/>
</dbReference>
<dbReference type="EMBL" id="CAFBMC010000007">
    <property type="protein sequence ID" value="CAB4889567.1"/>
    <property type="molecule type" value="Genomic_DNA"/>
</dbReference>